<dbReference type="AlphaFoldDB" id="A0A271IZ73"/>
<keyword evidence="3" id="KW-0732">Signal</keyword>
<evidence type="ECO:0000259" key="4">
    <source>
        <dbReference type="PROSITE" id="PS50022"/>
    </source>
</evidence>
<feature type="signal peptide" evidence="3">
    <location>
        <begin position="1"/>
        <end position="19"/>
    </location>
</feature>
<dbReference type="PROSITE" id="PS50022">
    <property type="entry name" value="FA58C_3"/>
    <property type="match status" value="1"/>
</dbReference>
<dbReference type="PANTHER" id="PTHR37398:SF3">
    <property type="entry name" value="GLYCOSIDE HYDROLASE FAMILY 5 DOMAIN-CONTAINING PROTEIN"/>
    <property type="match status" value="1"/>
</dbReference>
<feature type="chain" id="PRO_5012199481" description="F5/8 type C domain-containing protein" evidence="3">
    <location>
        <begin position="20"/>
        <end position="703"/>
    </location>
</feature>
<name>A0A271IZ73_9BACT</name>
<dbReference type="Proteomes" id="UP000216339">
    <property type="component" value="Unassembled WGS sequence"/>
</dbReference>
<sequence length="703" mass="74206">MSRLLVLLAAFAVGAPALAQGTVRFNDQDLWLSGGNVAWVDFARDIGPGTTDLARFEEAFSDLHASGGNTMRLWLHTTGDATPAYSATEVGAITGPGAGAIEDLEAILDLAWEHEVGLVLCLWSFDMLQNGRSPAKLAQNRALLESAELTQTYIDNALTPMVEALADHPAIIAWEIFNEPEGMTGQFGWTPERVNMTHVQRFVNQTAGAIHRAAPEALVTNGSWSFRASSDVVPGPNNKNYYSDAELVAAGGDELGTLDFYSVHYYEWGGTQLSPFHHDADHWGLDKPIVMAEFFLGGGHSGSGDGDEDAIFGVPYEDAYTTLYDRGYAGGLGWQWFNYPTGAEGVVNWPRILENAAAMFERHPEVVDVDAGFRLMSFTASPEGIEAGGESVLSWETSGASVSIDGAPVGPAGSLTVTPTETTTYTLVATDLDDASNTETAEVTVRVLDPSEVNRALDGTTTGSTWETCCGAPLVPGLATDGDASTRWASAWNDGSNGGTPDAQLDDDPDDEWLAVDLGAAYAVERVVLSWEAAFGEAYAIETSLDGQGWTSVFTETAGDGGTDEIVLDEPATARHVRMHGARRTTIAGQQYGYSLWELAVFGLPAGDVAAEAGTVGGVRLDAPRPNPAAGAAALGFHLAEAGPVRLDVFDATGRRVAVLVDEARPAGSHAVSFDVSGLSGGVYLVRLGAGGETLARPLAVAR</sequence>
<dbReference type="InterPro" id="IPR000421">
    <property type="entry name" value="FA58C"/>
</dbReference>
<dbReference type="GO" id="GO:0004553">
    <property type="term" value="F:hydrolase activity, hydrolyzing O-glycosyl compounds"/>
    <property type="evidence" value="ECO:0007669"/>
    <property type="project" value="InterPro"/>
</dbReference>
<dbReference type="InterPro" id="IPR001547">
    <property type="entry name" value="Glyco_hydro_5"/>
</dbReference>
<dbReference type="Pfam" id="PF00150">
    <property type="entry name" value="Cellulase"/>
    <property type="match status" value="1"/>
</dbReference>
<dbReference type="PANTHER" id="PTHR37398">
    <property type="entry name" value="ENDO-BETA-1,4-MANNANASE"/>
    <property type="match status" value="1"/>
</dbReference>
<dbReference type="SUPFAM" id="SSF49785">
    <property type="entry name" value="Galactose-binding domain-like"/>
    <property type="match status" value="1"/>
</dbReference>
<dbReference type="InterPro" id="IPR026444">
    <property type="entry name" value="Secre_tail"/>
</dbReference>
<dbReference type="OrthoDB" id="9802444at2"/>
<comment type="caution">
    <text evidence="5">The sequence shown here is derived from an EMBL/GenBank/DDBJ whole genome shotgun (WGS) entry which is preliminary data.</text>
</comment>
<dbReference type="InterPro" id="IPR008979">
    <property type="entry name" value="Galactose-bd-like_sf"/>
</dbReference>
<dbReference type="SUPFAM" id="SSF51445">
    <property type="entry name" value="(Trans)glycosidases"/>
    <property type="match status" value="1"/>
</dbReference>
<reference evidence="5 6" key="1">
    <citation type="submission" date="2016-11" db="EMBL/GenBank/DDBJ databases">
        <title>Study of marine rhodopsin-containing bacteria.</title>
        <authorList>
            <person name="Yoshizawa S."/>
            <person name="Kumagai Y."/>
            <person name="Kogure K."/>
        </authorList>
    </citation>
    <scope>NUCLEOTIDE SEQUENCE [LARGE SCALE GENOMIC DNA]</scope>
    <source>
        <strain evidence="5 6">SAORIC-28</strain>
    </source>
</reference>
<feature type="domain" description="F5/8 type C" evidence="4">
    <location>
        <begin position="440"/>
        <end position="604"/>
    </location>
</feature>
<evidence type="ECO:0000313" key="6">
    <source>
        <dbReference type="Proteomes" id="UP000216339"/>
    </source>
</evidence>
<keyword evidence="6" id="KW-1185">Reference proteome</keyword>
<dbReference type="Pfam" id="PF00754">
    <property type="entry name" value="F5_F8_type_C"/>
    <property type="match status" value="1"/>
</dbReference>
<evidence type="ECO:0000256" key="3">
    <source>
        <dbReference type="SAM" id="SignalP"/>
    </source>
</evidence>
<evidence type="ECO:0000313" key="5">
    <source>
        <dbReference type="EMBL" id="PAP76005.1"/>
    </source>
</evidence>
<keyword evidence="2" id="KW-0326">Glycosidase</keyword>
<dbReference type="GO" id="GO:0000272">
    <property type="term" value="P:polysaccharide catabolic process"/>
    <property type="evidence" value="ECO:0007669"/>
    <property type="project" value="InterPro"/>
</dbReference>
<dbReference type="RefSeq" id="WP_095509648.1">
    <property type="nucleotide sequence ID" value="NZ_MQWD01000001.1"/>
</dbReference>
<proteinExistence type="predicted"/>
<accession>A0A271IZ73</accession>
<protein>
    <recommendedName>
        <fullName evidence="4">F5/8 type C domain-containing protein</fullName>
    </recommendedName>
</protein>
<dbReference type="Gene3D" id="3.20.20.80">
    <property type="entry name" value="Glycosidases"/>
    <property type="match status" value="1"/>
</dbReference>
<dbReference type="InterPro" id="IPR017853">
    <property type="entry name" value="GH"/>
</dbReference>
<gene>
    <name evidence="5" type="ORF">BSZ37_05890</name>
</gene>
<dbReference type="EMBL" id="MQWD01000001">
    <property type="protein sequence ID" value="PAP76005.1"/>
    <property type="molecule type" value="Genomic_DNA"/>
</dbReference>
<keyword evidence="1" id="KW-0378">Hydrolase</keyword>
<evidence type="ECO:0000256" key="2">
    <source>
        <dbReference type="ARBA" id="ARBA00023295"/>
    </source>
</evidence>
<organism evidence="5 6">
    <name type="scientific">Rubrivirga marina</name>
    <dbReference type="NCBI Taxonomy" id="1196024"/>
    <lineage>
        <taxon>Bacteria</taxon>
        <taxon>Pseudomonadati</taxon>
        <taxon>Rhodothermota</taxon>
        <taxon>Rhodothermia</taxon>
        <taxon>Rhodothermales</taxon>
        <taxon>Rubricoccaceae</taxon>
        <taxon>Rubrivirga</taxon>
    </lineage>
</organism>
<dbReference type="Gene3D" id="2.60.120.260">
    <property type="entry name" value="Galactose-binding domain-like"/>
    <property type="match status" value="1"/>
</dbReference>
<dbReference type="NCBIfam" id="TIGR04183">
    <property type="entry name" value="Por_Secre_tail"/>
    <property type="match status" value="1"/>
</dbReference>
<evidence type="ECO:0000256" key="1">
    <source>
        <dbReference type="ARBA" id="ARBA00022801"/>
    </source>
</evidence>